<protein>
    <submittedName>
        <fullName evidence="1">Uncharacterized protein</fullName>
    </submittedName>
</protein>
<keyword evidence="2" id="KW-1185">Reference proteome</keyword>
<dbReference type="Proteomes" id="UP001162992">
    <property type="component" value="Chromosome 13"/>
</dbReference>
<name>A0ACC2BRJ4_DIPCM</name>
<gene>
    <name evidence="1" type="ORF">O6H91_13G002100</name>
</gene>
<evidence type="ECO:0000313" key="1">
    <source>
        <dbReference type="EMBL" id="KAJ7532394.1"/>
    </source>
</evidence>
<accession>A0ACC2BRJ4</accession>
<organism evidence="1 2">
    <name type="scientific">Diphasiastrum complanatum</name>
    <name type="common">Issler's clubmoss</name>
    <name type="synonym">Lycopodium complanatum</name>
    <dbReference type="NCBI Taxonomy" id="34168"/>
    <lineage>
        <taxon>Eukaryota</taxon>
        <taxon>Viridiplantae</taxon>
        <taxon>Streptophyta</taxon>
        <taxon>Embryophyta</taxon>
        <taxon>Tracheophyta</taxon>
        <taxon>Lycopodiopsida</taxon>
        <taxon>Lycopodiales</taxon>
        <taxon>Lycopodiaceae</taxon>
        <taxon>Lycopodioideae</taxon>
        <taxon>Diphasiastrum</taxon>
    </lineage>
</organism>
<comment type="caution">
    <text evidence="1">The sequence shown here is derived from an EMBL/GenBank/DDBJ whole genome shotgun (WGS) entry which is preliminary data.</text>
</comment>
<dbReference type="EMBL" id="CM055104">
    <property type="protein sequence ID" value="KAJ7532394.1"/>
    <property type="molecule type" value="Genomic_DNA"/>
</dbReference>
<sequence length="101" mass="10830">MASAGSDPRQPSAARPYVPPTISQQDLPPDYASLVAVLFGVAGLMLRNKLGSWLALIFCIQALANMKNAENDLKQIIMSLTFAMMGMMTIYMGPSQKGPPA</sequence>
<evidence type="ECO:0000313" key="2">
    <source>
        <dbReference type="Proteomes" id="UP001162992"/>
    </source>
</evidence>
<proteinExistence type="predicted"/>
<reference evidence="2" key="1">
    <citation type="journal article" date="2024" name="Proc. Natl. Acad. Sci. U.S.A.">
        <title>Extraordinary preservation of gene collinearity over three hundred million years revealed in homosporous lycophytes.</title>
        <authorList>
            <person name="Li C."/>
            <person name="Wickell D."/>
            <person name="Kuo L.Y."/>
            <person name="Chen X."/>
            <person name="Nie B."/>
            <person name="Liao X."/>
            <person name="Peng D."/>
            <person name="Ji J."/>
            <person name="Jenkins J."/>
            <person name="Williams M."/>
            <person name="Shu S."/>
            <person name="Plott C."/>
            <person name="Barry K."/>
            <person name="Rajasekar S."/>
            <person name="Grimwood J."/>
            <person name="Han X."/>
            <person name="Sun S."/>
            <person name="Hou Z."/>
            <person name="He W."/>
            <person name="Dai G."/>
            <person name="Sun C."/>
            <person name="Schmutz J."/>
            <person name="Leebens-Mack J.H."/>
            <person name="Li F.W."/>
            <person name="Wang L."/>
        </authorList>
    </citation>
    <scope>NUCLEOTIDE SEQUENCE [LARGE SCALE GENOMIC DNA]</scope>
    <source>
        <strain evidence="2">cv. PW_Plant_1</strain>
    </source>
</reference>